<feature type="transmembrane region" description="Helical" evidence="7">
    <location>
        <begin position="258"/>
        <end position="276"/>
    </location>
</feature>
<reference evidence="9" key="1">
    <citation type="submission" date="2016-03" db="EMBL/GenBank/DDBJ databases">
        <title>Complete mitochondrial genome of Cacospongia mycofijiensis (Dictyoceratida: Demospongiae).</title>
        <authorList>
            <person name="Aoyama H."/>
            <person name="Saitoh S."/>
            <person name="Paku S."/>
            <person name="Shinzato N."/>
        </authorList>
    </citation>
    <scope>NUCLEOTIDE SEQUENCE</scope>
    <source>
        <strain evidence="9">IE_140609_001</strain>
    </source>
</reference>
<evidence type="ECO:0000256" key="6">
    <source>
        <dbReference type="ARBA" id="ARBA00049551"/>
    </source>
</evidence>
<geneLocation type="mitochondrion" evidence="9"/>
<dbReference type="GO" id="GO:0008137">
    <property type="term" value="F:NADH dehydrogenase (ubiquinone) activity"/>
    <property type="evidence" value="ECO:0007669"/>
    <property type="project" value="UniProtKB-EC"/>
</dbReference>
<feature type="transmembrane region" description="Helical" evidence="7">
    <location>
        <begin position="325"/>
        <end position="345"/>
    </location>
</feature>
<dbReference type="GO" id="GO:0016020">
    <property type="term" value="C:membrane"/>
    <property type="evidence" value="ECO:0007669"/>
    <property type="project" value="UniProtKB-SubCell"/>
</dbReference>
<comment type="catalytic activity">
    <reaction evidence="6">
        <text>a ubiquinone + NADH + 5 H(+)(in) = a ubiquinol + NAD(+) + 4 H(+)(out)</text>
        <dbReference type="Rhea" id="RHEA:29091"/>
        <dbReference type="Rhea" id="RHEA-COMP:9565"/>
        <dbReference type="Rhea" id="RHEA-COMP:9566"/>
        <dbReference type="ChEBI" id="CHEBI:15378"/>
        <dbReference type="ChEBI" id="CHEBI:16389"/>
        <dbReference type="ChEBI" id="CHEBI:17976"/>
        <dbReference type="ChEBI" id="CHEBI:57540"/>
        <dbReference type="ChEBI" id="CHEBI:57945"/>
        <dbReference type="EC" id="7.1.1.2"/>
    </reaction>
</comment>
<feature type="transmembrane region" description="Helical" evidence="7">
    <location>
        <begin position="83"/>
        <end position="98"/>
    </location>
</feature>
<feature type="transmembrane region" description="Helical" evidence="7">
    <location>
        <begin position="6"/>
        <end position="22"/>
    </location>
</feature>
<accession>A0A1C9ZPH1</accession>
<feature type="domain" description="NADH:quinone oxidoreductase/Mrp antiporter transmembrane" evidence="8">
    <location>
        <begin position="100"/>
        <end position="374"/>
    </location>
</feature>
<feature type="transmembrane region" description="Helical" evidence="7">
    <location>
        <begin position="136"/>
        <end position="155"/>
    </location>
</feature>
<evidence type="ECO:0000256" key="2">
    <source>
        <dbReference type="ARBA" id="ARBA00012944"/>
    </source>
</evidence>
<organism evidence="9">
    <name type="scientific">Cacospongia mycofijiensis</name>
    <dbReference type="NCBI Taxonomy" id="1162744"/>
    <lineage>
        <taxon>Eukaryota</taxon>
        <taxon>Metazoa</taxon>
        <taxon>Porifera</taxon>
        <taxon>Demospongiae</taxon>
        <taxon>Keratosa</taxon>
        <taxon>Dictyoceratida</taxon>
        <taxon>Thorectidae</taxon>
        <taxon>Thorectinae</taxon>
        <taxon>Cacospongia</taxon>
    </lineage>
</organism>
<keyword evidence="3 7" id="KW-0812">Transmembrane</keyword>
<dbReference type="RefSeq" id="YP_009298774.1">
    <property type="nucleotide sequence ID" value="NC_031192.1"/>
</dbReference>
<dbReference type="EC" id="7.1.1.2" evidence="2"/>
<evidence type="ECO:0000256" key="5">
    <source>
        <dbReference type="ARBA" id="ARBA00023136"/>
    </source>
</evidence>
<protein>
    <recommendedName>
        <fullName evidence="2">NADH:ubiquinone reductase (H(+)-translocating)</fullName>
        <ecNumber evidence="2">7.1.1.2</ecNumber>
    </recommendedName>
</protein>
<feature type="transmembrane region" description="Helical" evidence="7">
    <location>
        <begin position="53"/>
        <end position="76"/>
    </location>
</feature>
<sequence>MLLLWMDGLMVGVLLLVVLGGVRGAIGKWLLLLLIVELGICLMGYFIGVQPGWGGSISLNVLCGRLFIIITSILVVVGNLKEVFIINVFVILGAFILVSSENLIMIYLGLEMQNLGLFVLLGRARGLRGVEGALKFFILGAVSSAVFLLGVAFVYGGSGEVGFLGNNFLCLLDTWGRGLITVALLFKLTMVPFHFWAPDVYGGASFYTILLLVTIPKISIFYLLMQVGFEYKIVVWCLVLSLLVGGIGGLNQASMKKLFVYSGMINMGMVLLGLLVGGNSGIVISFVYLIIYMIVTIGIFLILLQLKWRSGFIVELVGVGRKNSVLGVSFILLFFTLAGIPPFGIFFVKLWIIMSVLMSGGGFLAVGLVLVSVIAGVFYVRVISIIYSKAAWGDRLKAILGKREWLLLFPWVLIGVFAFFTYFYWLVLYWGLVVFDGFLEGVN</sequence>
<dbReference type="PANTHER" id="PTHR22773">
    <property type="entry name" value="NADH DEHYDROGENASE"/>
    <property type="match status" value="1"/>
</dbReference>
<dbReference type="GeneID" id="29061262"/>
<feature type="transmembrane region" description="Helical" evidence="7">
    <location>
        <begin position="351"/>
        <end position="380"/>
    </location>
</feature>
<feature type="transmembrane region" description="Helical" evidence="7">
    <location>
        <begin position="29"/>
        <end position="47"/>
    </location>
</feature>
<keyword evidence="4 7" id="KW-1133">Transmembrane helix</keyword>
<feature type="transmembrane region" description="Helical" evidence="7">
    <location>
        <begin position="175"/>
        <end position="197"/>
    </location>
</feature>
<evidence type="ECO:0000256" key="4">
    <source>
        <dbReference type="ARBA" id="ARBA00022989"/>
    </source>
</evidence>
<dbReference type="EMBL" id="LC133169">
    <property type="protein sequence ID" value="BAV58186.1"/>
    <property type="molecule type" value="Genomic_DNA"/>
</dbReference>
<evidence type="ECO:0000259" key="8">
    <source>
        <dbReference type="Pfam" id="PF00361"/>
    </source>
</evidence>
<feature type="transmembrane region" description="Helical" evidence="7">
    <location>
        <begin position="405"/>
        <end position="425"/>
    </location>
</feature>
<dbReference type="InterPro" id="IPR001750">
    <property type="entry name" value="ND/Mrp_TM"/>
</dbReference>
<keyword evidence="5 7" id="KW-0472">Membrane</keyword>
<proteinExistence type="predicted"/>
<evidence type="ECO:0000256" key="3">
    <source>
        <dbReference type="ARBA" id="ARBA00022692"/>
    </source>
</evidence>
<evidence type="ECO:0000256" key="1">
    <source>
        <dbReference type="ARBA" id="ARBA00004141"/>
    </source>
</evidence>
<feature type="transmembrane region" description="Helical" evidence="7">
    <location>
        <begin position="104"/>
        <end position="124"/>
    </location>
</feature>
<keyword evidence="9" id="KW-0496">Mitochondrion</keyword>
<evidence type="ECO:0000256" key="7">
    <source>
        <dbReference type="SAM" id="Phobius"/>
    </source>
</evidence>
<gene>
    <name evidence="9" type="primary">ND2</name>
</gene>
<dbReference type="AlphaFoldDB" id="A0A1C9ZPH1"/>
<feature type="transmembrane region" description="Helical" evidence="7">
    <location>
        <begin position="204"/>
        <end position="225"/>
    </location>
</feature>
<name>A0A1C9ZPH1_9METZ</name>
<dbReference type="Pfam" id="PF00361">
    <property type="entry name" value="Proton_antipo_M"/>
    <property type="match status" value="1"/>
</dbReference>
<feature type="transmembrane region" description="Helical" evidence="7">
    <location>
        <begin position="231"/>
        <end position="251"/>
    </location>
</feature>
<comment type="subcellular location">
    <subcellularLocation>
        <location evidence="1">Membrane</location>
        <topology evidence="1">Multi-pass membrane protein</topology>
    </subcellularLocation>
</comment>
<evidence type="ECO:0000313" key="9">
    <source>
        <dbReference type="EMBL" id="BAV58186.1"/>
    </source>
</evidence>
<feature type="transmembrane region" description="Helical" evidence="7">
    <location>
        <begin position="282"/>
        <end position="304"/>
    </location>
</feature>